<gene>
    <name evidence="9" type="primary">selD</name>
    <name evidence="9" type="ORF">HJG54_06875</name>
</gene>
<dbReference type="GO" id="GO:0016491">
    <property type="term" value="F:oxidoreductase activity"/>
    <property type="evidence" value="ECO:0007669"/>
    <property type="project" value="InterPro"/>
</dbReference>
<dbReference type="NCBIfam" id="TIGR00476">
    <property type="entry name" value="selD"/>
    <property type="match status" value="1"/>
</dbReference>
<dbReference type="Pfam" id="PF07992">
    <property type="entry name" value="Pyr_redox_2"/>
    <property type="match status" value="1"/>
</dbReference>
<evidence type="ECO:0000259" key="6">
    <source>
        <dbReference type="Pfam" id="PF00586"/>
    </source>
</evidence>
<keyword evidence="1 9" id="KW-0808">Transferase</keyword>
<accession>A0AA97AQ04</accession>
<dbReference type="GO" id="GO:0016260">
    <property type="term" value="P:selenocysteine biosynthetic process"/>
    <property type="evidence" value="ECO:0007669"/>
    <property type="project" value="TreeGrafter"/>
</dbReference>
<evidence type="ECO:0000256" key="5">
    <source>
        <dbReference type="ARBA" id="ARBA00023266"/>
    </source>
</evidence>
<dbReference type="NCBIfam" id="TIGR03169">
    <property type="entry name" value="Nterm_to_SelD"/>
    <property type="match status" value="1"/>
</dbReference>
<keyword evidence="4" id="KW-0067">ATP-binding</keyword>
<evidence type="ECO:0000256" key="1">
    <source>
        <dbReference type="ARBA" id="ARBA00022679"/>
    </source>
</evidence>
<sequence length="760" mass="80850">MQSFPQPIVKDLVLIGGGHSHAIALKQWGMQLLAGVRVTLISDVSHTPYSGMLPAYVAGLYDYDDCHIDLRPLSQFAKANLILDRAVGLDLQQNRILLANHPPIGFDLLSLDLGSTPATSTVPGAADHAIPVKPISQFLTYWDQLVAELTNHPGRLRVAVVGGGAGGVELTLAVQARLAQLYCDLGQSTDLLDMHLLHRGGRLVPERSTWVGERLGQILQQRGVSIHLNETVAAISASDSAKKISCESGLTLACDRIFWVTQAAAAEWLATSGLATTERGFVLVNDCLQSISHPQVFATGDVATMQNHPRPKAGVFAVRQGKPLLQNLRRALTGQALRPFVPQKEFLILIGTGDRAALASRGAWGFGPHPLLWRWKDYIDRKFMAQFTDLQGMAVLPQTSAKPTGEHLPNPPIMHCAGCGSKVGSTVLEQVLARIQQEHWVKRPDILIGLDAADDAAVLQVPANQVMVQTVDYFRSLLSDPFVFGQIAANHCLSDLFAMGATPQSALAIVTLPYATDSKLAETLYQLLSGAATGLAAANAALVGGHTTEGAELAFGLTCNGLADPAQLWRKSGMQPGQALILTKALGTGTLFAADMQLQAKGRWIEAAIESMVCSNQAAASCLRQFGTTACTDVTGFGLAGHLLELMRASQVSVDLHLDAVPILPGAKETLQQGIVSSLQAQNLRAAQQIATSEHWQTHPLFPILFDPQTSGGLLASLPASQADACVAALQQLGYADAQIVGTVIEQVGPSGTAQLSLRG</sequence>
<dbReference type="EMBL" id="CP053586">
    <property type="protein sequence ID" value="WNZ22608.1"/>
    <property type="molecule type" value="Genomic_DNA"/>
</dbReference>
<reference evidence="9" key="1">
    <citation type="submission" date="2020-05" db="EMBL/GenBank/DDBJ databases">
        <authorList>
            <person name="Zhu T."/>
            <person name="Keshari N."/>
            <person name="Lu X."/>
        </authorList>
    </citation>
    <scope>NUCLEOTIDE SEQUENCE</scope>
    <source>
        <strain evidence="9">NK1-12</strain>
    </source>
</reference>
<dbReference type="InterPro" id="IPR036676">
    <property type="entry name" value="PurM-like_C_sf"/>
</dbReference>
<dbReference type="Pfam" id="PF00586">
    <property type="entry name" value="AIRS"/>
    <property type="match status" value="1"/>
</dbReference>
<dbReference type="InterPro" id="IPR036188">
    <property type="entry name" value="FAD/NAD-bd_sf"/>
</dbReference>
<dbReference type="Pfam" id="PF02769">
    <property type="entry name" value="AIRS_C"/>
    <property type="match status" value="1"/>
</dbReference>
<evidence type="ECO:0000256" key="3">
    <source>
        <dbReference type="ARBA" id="ARBA00022777"/>
    </source>
</evidence>
<dbReference type="InterPro" id="IPR017584">
    <property type="entry name" value="Pyridine_nucleo_diS_OxRdtase_N"/>
</dbReference>
<dbReference type="PRINTS" id="PR00368">
    <property type="entry name" value="FADPNR"/>
</dbReference>
<protein>
    <submittedName>
        <fullName evidence="9">Selenide, water dikinase SelD</fullName>
        <ecNumber evidence="9">2.7.9.3</ecNumber>
    </submittedName>
</protein>
<proteinExistence type="predicted"/>
<dbReference type="EC" id="2.7.9.3" evidence="9"/>
<dbReference type="InterPro" id="IPR010918">
    <property type="entry name" value="PurM-like_C_dom"/>
</dbReference>
<dbReference type="InterPro" id="IPR004536">
    <property type="entry name" value="SPS/SelD"/>
</dbReference>
<keyword evidence="2" id="KW-0547">Nucleotide-binding</keyword>
<dbReference type="SUPFAM" id="SSF56042">
    <property type="entry name" value="PurM C-terminal domain-like"/>
    <property type="match status" value="1"/>
</dbReference>
<dbReference type="Gene3D" id="3.30.1330.10">
    <property type="entry name" value="PurM-like, N-terminal domain"/>
    <property type="match status" value="1"/>
</dbReference>
<dbReference type="InterPro" id="IPR016188">
    <property type="entry name" value="PurM-like_N"/>
</dbReference>
<keyword evidence="3" id="KW-0418">Kinase</keyword>
<dbReference type="PANTHER" id="PTHR10256:SF0">
    <property type="entry name" value="INACTIVE SELENIDE, WATER DIKINASE-LIKE PROTEIN-RELATED"/>
    <property type="match status" value="1"/>
</dbReference>
<dbReference type="AlphaFoldDB" id="A0AA97AQ04"/>
<dbReference type="InterPro" id="IPR036921">
    <property type="entry name" value="PurM-like_N_sf"/>
</dbReference>
<feature type="domain" description="PurM-like C-terminal" evidence="7">
    <location>
        <begin position="575"/>
        <end position="749"/>
    </location>
</feature>
<dbReference type="SUPFAM" id="SSF51905">
    <property type="entry name" value="FAD/NAD(P)-binding domain"/>
    <property type="match status" value="2"/>
</dbReference>
<dbReference type="PANTHER" id="PTHR10256">
    <property type="entry name" value="SELENIDE, WATER DIKINASE"/>
    <property type="match status" value="1"/>
</dbReference>
<dbReference type="GO" id="GO:0005524">
    <property type="term" value="F:ATP binding"/>
    <property type="evidence" value="ECO:0007669"/>
    <property type="project" value="UniProtKB-KW"/>
</dbReference>
<dbReference type="SUPFAM" id="SSF55326">
    <property type="entry name" value="PurM N-terminal domain-like"/>
    <property type="match status" value="1"/>
</dbReference>
<keyword evidence="5" id="KW-0711">Selenium</keyword>
<evidence type="ECO:0000313" key="9">
    <source>
        <dbReference type="EMBL" id="WNZ22608.1"/>
    </source>
</evidence>
<evidence type="ECO:0000259" key="7">
    <source>
        <dbReference type="Pfam" id="PF02769"/>
    </source>
</evidence>
<feature type="domain" description="FAD/NAD(P)-binding" evidence="8">
    <location>
        <begin position="11"/>
        <end position="321"/>
    </location>
</feature>
<dbReference type="Gene3D" id="3.90.650.10">
    <property type="entry name" value="PurM-like C-terminal domain"/>
    <property type="match status" value="1"/>
</dbReference>
<evidence type="ECO:0000256" key="2">
    <source>
        <dbReference type="ARBA" id="ARBA00022741"/>
    </source>
</evidence>
<dbReference type="RefSeq" id="WP_316434106.1">
    <property type="nucleotide sequence ID" value="NZ_CP053586.1"/>
</dbReference>
<dbReference type="GO" id="GO:0005737">
    <property type="term" value="C:cytoplasm"/>
    <property type="evidence" value="ECO:0007669"/>
    <property type="project" value="TreeGrafter"/>
</dbReference>
<feature type="domain" description="PurM-like N-terminal" evidence="6">
    <location>
        <begin position="454"/>
        <end position="562"/>
    </location>
</feature>
<dbReference type="CDD" id="cd02195">
    <property type="entry name" value="SelD"/>
    <property type="match status" value="1"/>
</dbReference>
<organism evidence="9">
    <name type="scientific">Leptolyngbya sp. NK1-12</name>
    <dbReference type="NCBI Taxonomy" id="2547451"/>
    <lineage>
        <taxon>Bacteria</taxon>
        <taxon>Bacillati</taxon>
        <taxon>Cyanobacteriota</taxon>
        <taxon>Cyanophyceae</taxon>
        <taxon>Leptolyngbyales</taxon>
        <taxon>Leptolyngbyaceae</taxon>
        <taxon>Leptolyngbya group</taxon>
        <taxon>Leptolyngbya</taxon>
    </lineage>
</organism>
<dbReference type="InterPro" id="IPR023753">
    <property type="entry name" value="FAD/NAD-binding_dom"/>
</dbReference>
<evidence type="ECO:0000259" key="8">
    <source>
        <dbReference type="Pfam" id="PF07992"/>
    </source>
</evidence>
<dbReference type="GO" id="GO:0004756">
    <property type="term" value="F:selenide, water dikinase activity"/>
    <property type="evidence" value="ECO:0007669"/>
    <property type="project" value="UniProtKB-EC"/>
</dbReference>
<dbReference type="Gene3D" id="3.50.50.100">
    <property type="match status" value="1"/>
</dbReference>
<evidence type="ECO:0000256" key="4">
    <source>
        <dbReference type="ARBA" id="ARBA00022840"/>
    </source>
</evidence>
<name>A0AA97AQ04_9CYAN</name>